<dbReference type="EMBL" id="JAVDQA010000003">
    <property type="protein sequence ID" value="MDR6300719.1"/>
    <property type="molecule type" value="Genomic_DNA"/>
</dbReference>
<comment type="caution">
    <text evidence="5">The sequence shown here is derived from an EMBL/GenBank/DDBJ whole genome shotgun (WGS) entry which is preliminary data.</text>
</comment>
<dbReference type="PIRSF" id="PIRSF006305">
    <property type="entry name" value="Maf"/>
    <property type="match status" value="1"/>
</dbReference>
<dbReference type="InterPro" id="IPR003697">
    <property type="entry name" value="Maf-like"/>
</dbReference>
<accession>A0ABU1K527</accession>
<comment type="similarity">
    <text evidence="4">Belongs to the Maf family. YhdE subfamily.</text>
</comment>
<keyword evidence="3 4" id="KW-0546">Nucleotide metabolism</keyword>
<name>A0ABU1K527_9FLAO</name>
<dbReference type="PANTHER" id="PTHR43213">
    <property type="entry name" value="BIFUNCTIONAL DTTP/UTP PYROPHOSPHATASE/METHYLTRANSFERASE PROTEIN-RELATED"/>
    <property type="match status" value="1"/>
</dbReference>
<feature type="active site" description="Proton acceptor" evidence="4">
    <location>
        <position position="77"/>
    </location>
</feature>
<organism evidence="5 6">
    <name type="scientific">Mesonia maritima</name>
    <dbReference type="NCBI Taxonomy" id="1793873"/>
    <lineage>
        <taxon>Bacteria</taxon>
        <taxon>Pseudomonadati</taxon>
        <taxon>Bacteroidota</taxon>
        <taxon>Flavobacteriia</taxon>
        <taxon>Flavobacteriales</taxon>
        <taxon>Flavobacteriaceae</taxon>
        <taxon>Mesonia</taxon>
    </lineage>
</organism>
<comment type="catalytic activity">
    <reaction evidence="4">
        <text>UTP + H2O = UMP + diphosphate + H(+)</text>
        <dbReference type="Rhea" id="RHEA:29395"/>
        <dbReference type="ChEBI" id="CHEBI:15377"/>
        <dbReference type="ChEBI" id="CHEBI:15378"/>
        <dbReference type="ChEBI" id="CHEBI:33019"/>
        <dbReference type="ChEBI" id="CHEBI:46398"/>
        <dbReference type="ChEBI" id="CHEBI:57865"/>
        <dbReference type="EC" id="3.6.1.9"/>
    </reaction>
</comment>
<proteinExistence type="inferred from homology"/>
<dbReference type="RefSeq" id="WP_309727620.1">
    <property type="nucleotide sequence ID" value="NZ_JAVDQA010000003.1"/>
</dbReference>
<keyword evidence="6" id="KW-1185">Reference proteome</keyword>
<dbReference type="Gene3D" id="3.90.950.10">
    <property type="match status" value="1"/>
</dbReference>
<evidence type="ECO:0000313" key="5">
    <source>
        <dbReference type="EMBL" id="MDR6300719.1"/>
    </source>
</evidence>
<comment type="catalytic activity">
    <reaction evidence="4">
        <text>dTTP + H2O = dTMP + diphosphate + H(+)</text>
        <dbReference type="Rhea" id="RHEA:28534"/>
        <dbReference type="ChEBI" id="CHEBI:15377"/>
        <dbReference type="ChEBI" id="CHEBI:15378"/>
        <dbReference type="ChEBI" id="CHEBI:33019"/>
        <dbReference type="ChEBI" id="CHEBI:37568"/>
        <dbReference type="ChEBI" id="CHEBI:63528"/>
        <dbReference type="EC" id="3.6.1.9"/>
    </reaction>
</comment>
<dbReference type="CDD" id="cd00555">
    <property type="entry name" value="Maf"/>
    <property type="match status" value="1"/>
</dbReference>
<sequence length="195" mass="22180">MLKEKLKNHQLILASGSPRRQQFLTDLGLDFSIELKPVEEIYPPELKGAQVAEYLAELKTTPFKNKLKENEILITGDTIVCLEEKVLGKPANEEEAHQMLESLSNRSHEVISSVCLTSAKKSVVFHDVTKVFFKELTTEEISFYIQAHQPYDKAGAYGIQEWIGQIGVDKIEGSYFNVMGMPLHLFYKEILEFIS</sequence>
<dbReference type="PANTHER" id="PTHR43213:SF5">
    <property type="entry name" value="BIFUNCTIONAL DTTP_UTP PYROPHOSPHATASE_METHYLTRANSFERASE PROTEIN-RELATED"/>
    <property type="match status" value="1"/>
</dbReference>
<dbReference type="HAMAP" id="MF_00528">
    <property type="entry name" value="Maf"/>
    <property type="match status" value="1"/>
</dbReference>
<dbReference type="SUPFAM" id="SSF52972">
    <property type="entry name" value="ITPase-like"/>
    <property type="match status" value="1"/>
</dbReference>
<feature type="site" description="Important for substrate specificity" evidence="4">
    <location>
        <position position="78"/>
    </location>
</feature>
<comment type="subcellular location">
    <subcellularLocation>
        <location evidence="4">Cytoplasm</location>
    </subcellularLocation>
</comment>
<dbReference type="Proteomes" id="UP001257659">
    <property type="component" value="Unassembled WGS sequence"/>
</dbReference>
<evidence type="ECO:0000256" key="2">
    <source>
        <dbReference type="ARBA" id="ARBA00022801"/>
    </source>
</evidence>
<keyword evidence="4" id="KW-0963">Cytoplasm</keyword>
<dbReference type="Pfam" id="PF02545">
    <property type="entry name" value="Maf"/>
    <property type="match status" value="1"/>
</dbReference>
<feature type="site" description="Important for substrate specificity" evidence="4">
    <location>
        <position position="19"/>
    </location>
</feature>
<feature type="site" description="Important for substrate specificity" evidence="4">
    <location>
        <position position="160"/>
    </location>
</feature>
<dbReference type="EC" id="3.6.1.9" evidence="4"/>
<evidence type="ECO:0000256" key="1">
    <source>
        <dbReference type="ARBA" id="ARBA00001968"/>
    </source>
</evidence>
<protein>
    <recommendedName>
        <fullName evidence="4">dTTP/UTP pyrophosphatase</fullName>
        <shortName evidence="4">dTTPase/UTPase</shortName>
        <ecNumber evidence="4">3.6.1.9</ecNumber>
    </recommendedName>
    <alternativeName>
        <fullName evidence="4">Nucleoside triphosphate pyrophosphatase</fullName>
    </alternativeName>
    <alternativeName>
        <fullName evidence="4">Nucleotide pyrophosphatase</fullName>
        <shortName evidence="4">Nucleotide PPase</shortName>
    </alternativeName>
</protein>
<comment type="caution">
    <text evidence="4">Lacks conserved residue(s) required for the propagation of feature annotation.</text>
</comment>
<evidence type="ECO:0000313" key="6">
    <source>
        <dbReference type="Proteomes" id="UP001257659"/>
    </source>
</evidence>
<reference evidence="5 6" key="1">
    <citation type="submission" date="2023-07" db="EMBL/GenBank/DDBJ databases">
        <title>Genomic Encyclopedia of Type Strains, Phase IV (KMG-IV): sequencing the most valuable type-strain genomes for metagenomic binning, comparative biology and taxonomic classification.</title>
        <authorList>
            <person name="Goeker M."/>
        </authorList>
    </citation>
    <scope>NUCLEOTIDE SEQUENCE [LARGE SCALE GENOMIC DNA]</scope>
    <source>
        <strain evidence="5 6">DSM 102814</strain>
    </source>
</reference>
<comment type="cofactor">
    <cofactor evidence="1 4">
        <name>a divalent metal cation</name>
        <dbReference type="ChEBI" id="CHEBI:60240"/>
    </cofactor>
</comment>
<gene>
    <name evidence="5" type="ORF">GGR31_001362</name>
</gene>
<dbReference type="InterPro" id="IPR029001">
    <property type="entry name" value="ITPase-like_fam"/>
</dbReference>
<keyword evidence="2 4" id="KW-0378">Hydrolase</keyword>
<evidence type="ECO:0000256" key="4">
    <source>
        <dbReference type="HAMAP-Rule" id="MF_00528"/>
    </source>
</evidence>
<evidence type="ECO:0000256" key="3">
    <source>
        <dbReference type="ARBA" id="ARBA00023080"/>
    </source>
</evidence>
<comment type="function">
    <text evidence="4">Nucleoside triphosphate pyrophosphatase that hydrolyzes dTTP and UTP. May have a dual role in cell division arrest and in preventing the incorporation of modified nucleotides into cellular nucleic acids.</text>
</comment>
<dbReference type="NCBIfam" id="TIGR00172">
    <property type="entry name" value="maf"/>
    <property type="match status" value="1"/>
</dbReference>